<organism evidence="9 10">
    <name type="scientific">Serendipita indica (strain DSM 11827)</name>
    <name type="common">Root endophyte fungus</name>
    <name type="synonym">Piriformospora indica</name>
    <dbReference type="NCBI Taxonomy" id="1109443"/>
    <lineage>
        <taxon>Eukaryota</taxon>
        <taxon>Fungi</taxon>
        <taxon>Dikarya</taxon>
        <taxon>Basidiomycota</taxon>
        <taxon>Agaricomycotina</taxon>
        <taxon>Agaricomycetes</taxon>
        <taxon>Sebacinales</taxon>
        <taxon>Serendipitaceae</taxon>
        <taxon>Serendipita</taxon>
    </lineage>
</organism>
<evidence type="ECO:0000313" key="9">
    <source>
        <dbReference type="EMBL" id="CCA76563.1"/>
    </source>
</evidence>
<reference evidence="9 10" key="1">
    <citation type="journal article" date="2011" name="PLoS Pathog.">
        <title>Endophytic Life Strategies Decoded by Genome and Transcriptome Analyses of the Mutualistic Root Symbiont Piriformospora indica.</title>
        <authorList>
            <person name="Zuccaro A."/>
            <person name="Lahrmann U."/>
            <person name="Guldener U."/>
            <person name="Langen G."/>
            <person name="Pfiffi S."/>
            <person name="Biedenkopf D."/>
            <person name="Wong P."/>
            <person name="Samans B."/>
            <person name="Grimm C."/>
            <person name="Basiewicz M."/>
            <person name="Murat C."/>
            <person name="Martin F."/>
            <person name="Kogel K.H."/>
        </authorList>
    </citation>
    <scope>NUCLEOTIDE SEQUENCE [LARGE SCALE GENOMIC DNA]</scope>
    <source>
        <strain evidence="9 10">DSM 11827</strain>
    </source>
</reference>
<evidence type="ECO:0000256" key="7">
    <source>
        <dbReference type="ARBA" id="ARBA00023136"/>
    </source>
</evidence>
<evidence type="ECO:0000256" key="6">
    <source>
        <dbReference type="ARBA" id="ARBA00023128"/>
    </source>
</evidence>
<dbReference type="PANTHER" id="PTHR48182:SF2">
    <property type="entry name" value="PROTEIN SERAC1"/>
    <property type="match status" value="1"/>
</dbReference>
<keyword evidence="10" id="KW-1185">Reference proteome</keyword>
<dbReference type="Proteomes" id="UP000007148">
    <property type="component" value="Unassembled WGS sequence"/>
</dbReference>
<dbReference type="HOGENOM" id="CLU_000288_182_4_1"/>
<comment type="subcellular location">
    <subcellularLocation>
        <location evidence="2">Endoplasmic reticulum</location>
    </subcellularLocation>
    <subcellularLocation>
        <location evidence="3">Membrane</location>
    </subcellularLocation>
    <subcellularLocation>
        <location evidence="1">Mitochondrion</location>
    </subcellularLocation>
</comment>
<dbReference type="InterPro" id="IPR029058">
    <property type="entry name" value="AB_hydrolase_fold"/>
</dbReference>
<dbReference type="InterPro" id="IPR052374">
    <property type="entry name" value="SERAC1"/>
</dbReference>
<proteinExistence type="inferred from homology"/>
<comment type="similarity">
    <text evidence="4">Belongs to the putative lipase ROG1 family.</text>
</comment>
<dbReference type="OMA" id="RTHFTIN"/>
<keyword evidence="5" id="KW-0256">Endoplasmic reticulum</keyword>
<evidence type="ECO:0000256" key="5">
    <source>
        <dbReference type="ARBA" id="ARBA00022824"/>
    </source>
</evidence>
<dbReference type="PANTHER" id="PTHR48182">
    <property type="entry name" value="PROTEIN SERAC1"/>
    <property type="match status" value="1"/>
</dbReference>
<dbReference type="GO" id="GO:0016020">
    <property type="term" value="C:membrane"/>
    <property type="evidence" value="ECO:0007669"/>
    <property type="project" value="UniProtKB-SubCell"/>
</dbReference>
<dbReference type="Pfam" id="PF05057">
    <property type="entry name" value="DUF676"/>
    <property type="match status" value="1"/>
</dbReference>
<keyword evidence="7" id="KW-0472">Membrane</keyword>
<comment type="caution">
    <text evidence="9">The sequence shown here is derived from an EMBL/GenBank/DDBJ whole genome shotgun (WGS) entry which is preliminary data.</text>
</comment>
<dbReference type="GO" id="GO:0005739">
    <property type="term" value="C:mitochondrion"/>
    <property type="evidence" value="ECO:0007669"/>
    <property type="project" value="UniProtKB-SubCell"/>
</dbReference>
<sequence>MSDVPFYKRLYHLFKSDKPQTEQTPRTEQAKQKPKSKVVDYGLLNLAEGDNPIVDIIAIHGLDGHRLDAWTETESKAMWLREFLPEDIPRARILTYGYDADTRSSEFTSTNTIQRHAMGFMQAVERARKGVERRPIIFLAHSLGGIILKQALVLCQIQPEGRPLRGILTSTHAVLFFGTPHSGSEGVPFLQVLNQLLSVYMQTNNRVLQHLRENSEALENIQATFTQASAGLHIVYFYEEYATPLIGGQTSSSEYFQLALFLWVD</sequence>
<dbReference type="GO" id="GO:0005783">
    <property type="term" value="C:endoplasmic reticulum"/>
    <property type="evidence" value="ECO:0007669"/>
    <property type="project" value="UniProtKB-SubCell"/>
</dbReference>
<feature type="domain" description="DUF676" evidence="8">
    <location>
        <begin position="56"/>
        <end position="187"/>
    </location>
</feature>
<dbReference type="OrthoDB" id="3246270at2759"/>
<evidence type="ECO:0000256" key="3">
    <source>
        <dbReference type="ARBA" id="ARBA00004370"/>
    </source>
</evidence>
<accession>G4TZ20</accession>
<dbReference type="AlphaFoldDB" id="G4TZ20"/>
<protein>
    <recommendedName>
        <fullName evidence="8">DUF676 domain-containing protein</fullName>
    </recommendedName>
</protein>
<dbReference type="eggNOG" id="KOG2029">
    <property type="taxonomic scope" value="Eukaryota"/>
</dbReference>
<dbReference type="SUPFAM" id="SSF53474">
    <property type="entry name" value="alpha/beta-Hydrolases"/>
    <property type="match status" value="1"/>
</dbReference>
<dbReference type="Gene3D" id="3.40.50.1820">
    <property type="entry name" value="alpha/beta hydrolase"/>
    <property type="match status" value="1"/>
</dbReference>
<evidence type="ECO:0000256" key="4">
    <source>
        <dbReference type="ARBA" id="ARBA00007920"/>
    </source>
</evidence>
<evidence type="ECO:0000259" key="8">
    <source>
        <dbReference type="Pfam" id="PF05057"/>
    </source>
</evidence>
<evidence type="ECO:0000313" key="10">
    <source>
        <dbReference type="Proteomes" id="UP000007148"/>
    </source>
</evidence>
<dbReference type="InParanoid" id="G4TZ20"/>
<evidence type="ECO:0000256" key="1">
    <source>
        <dbReference type="ARBA" id="ARBA00004173"/>
    </source>
</evidence>
<gene>
    <name evidence="9" type="ORF">PIIN_10556</name>
</gene>
<dbReference type="InterPro" id="IPR007751">
    <property type="entry name" value="DUF676_lipase-like"/>
</dbReference>
<dbReference type="EMBL" id="CAFZ01000833">
    <property type="protein sequence ID" value="CCA76563.1"/>
    <property type="molecule type" value="Genomic_DNA"/>
</dbReference>
<name>G4TZ20_SERID</name>
<keyword evidence="6" id="KW-0496">Mitochondrion</keyword>
<evidence type="ECO:0000256" key="2">
    <source>
        <dbReference type="ARBA" id="ARBA00004240"/>
    </source>
</evidence>